<proteinExistence type="predicted"/>
<keyword evidence="1" id="KW-1133">Transmembrane helix</keyword>
<protein>
    <submittedName>
        <fullName evidence="2">DUF3185 family protein</fullName>
    </submittedName>
</protein>
<dbReference type="AlphaFoldDB" id="A0A8F9TWR9"/>
<dbReference type="RefSeq" id="WP_220163254.1">
    <property type="nucleotide sequence ID" value="NZ_CP080507.1"/>
</dbReference>
<dbReference type="Pfam" id="PF11381">
    <property type="entry name" value="DUF3185"/>
    <property type="match status" value="1"/>
</dbReference>
<reference evidence="2" key="1">
    <citation type="submission" date="2021-08" db="EMBL/GenBank/DDBJ databases">
        <title>Genome of a novel bacterium of the phylum Verrucomicrobia, Oleiharenicola sp. KSB-15.</title>
        <authorList>
            <person name="Chung J.-H."/>
            <person name="Ahn J.-H."/>
            <person name="Yoon Y."/>
            <person name="Kim D.-Y."/>
            <person name="An S.-H."/>
            <person name="Park I."/>
            <person name="Yeon J."/>
        </authorList>
    </citation>
    <scope>NUCLEOTIDE SEQUENCE</scope>
    <source>
        <strain evidence="2">KSB-15</strain>
    </source>
</reference>
<evidence type="ECO:0000313" key="2">
    <source>
        <dbReference type="EMBL" id="QYM79416.1"/>
    </source>
</evidence>
<dbReference type="InterPro" id="IPR021521">
    <property type="entry name" value="DUF3185"/>
</dbReference>
<name>A0A8F9TWR9_9BACT</name>
<dbReference type="KEGG" id="ole:K0B96_02005"/>
<keyword evidence="1" id="KW-0812">Transmembrane</keyword>
<evidence type="ECO:0000313" key="3">
    <source>
        <dbReference type="Proteomes" id="UP000825051"/>
    </source>
</evidence>
<keyword evidence="3" id="KW-1185">Reference proteome</keyword>
<dbReference type="Proteomes" id="UP000825051">
    <property type="component" value="Chromosome"/>
</dbReference>
<feature type="transmembrane region" description="Helical" evidence="1">
    <location>
        <begin position="51"/>
        <end position="69"/>
    </location>
</feature>
<evidence type="ECO:0000256" key="1">
    <source>
        <dbReference type="SAM" id="Phobius"/>
    </source>
</evidence>
<organism evidence="2 3">
    <name type="scientific">Horticoccus luteus</name>
    <dbReference type="NCBI Taxonomy" id="2862869"/>
    <lineage>
        <taxon>Bacteria</taxon>
        <taxon>Pseudomonadati</taxon>
        <taxon>Verrucomicrobiota</taxon>
        <taxon>Opitutia</taxon>
        <taxon>Opitutales</taxon>
        <taxon>Opitutaceae</taxon>
        <taxon>Horticoccus</taxon>
    </lineage>
</organism>
<dbReference type="EMBL" id="CP080507">
    <property type="protein sequence ID" value="QYM79416.1"/>
    <property type="molecule type" value="Genomic_DNA"/>
</dbReference>
<sequence>MRILGIILILGGAFLLYKGFQREDSLAGKLDTASTKVANSVDGGTHVANHTLYLVGGGVLVVLGAVVALKRR</sequence>
<accession>A0A8F9TWR9</accession>
<keyword evidence="1" id="KW-0472">Membrane</keyword>
<gene>
    <name evidence="2" type="ORF">K0B96_02005</name>
</gene>